<proteinExistence type="predicted"/>
<organism evidence="1 2">
    <name type="scientific">Glossina hytrovirus (isolate Glossina pallidipes/Ethiopia/Seibersdorf/-)</name>
    <name type="common">GHV</name>
    <dbReference type="NCBI Taxonomy" id="379529"/>
    <lineage>
        <taxon>Viruses</taxon>
        <taxon>Viruses incertae sedis</taxon>
        <taxon>Naldaviricetes</taxon>
        <taxon>Lefavirales</taxon>
        <taxon>Hytrosaviridae</taxon>
        <taxon>Glossinavirus</taxon>
        <taxon>Glossinavirus glopallidipedis</taxon>
    </lineage>
</organism>
<dbReference type="EMBL" id="KU050077">
    <property type="protein sequence ID" value="AMB48667.1"/>
    <property type="molecule type" value="Genomic_DNA"/>
</dbReference>
<dbReference type="Proteomes" id="UP000282469">
    <property type="component" value="Segment"/>
</dbReference>
<reference evidence="1 2" key="1">
    <citation type="journal article" date="2016" name="J. Gen. Virol.">
        <title>Comprehensive annotation of Glossina pallidipes salivary gland hypertrophy virus from Ethiopian tsetse flies: a proteogenomics approach.</title>
        <authorList>
            <person name="Abd-Alla A.M."/>
            <person name="Kariithi H.M."/>
            <person name="Cousserans F."/>
            <person name="Parker N.J."/>
            <person name="Ince I.A."/>
            <person name="Scully E.D."/>
            <person name="Boeren S."/>
            <person name="Geib S.M."/>
            <person name="Mekonnen S."/>
            <person name="Vlak J.M."/>
            <person name="Parker A.G."/>
            <person name="Vreysen M.J."/>
            <person name="Bergoin M."/>
        </authorList>
    </citation>
    <scope>NUCLEOTIDE SEQUENCE [LARGE SCALE GENOMIC DNA]</scope>
    <source>
        <strain evidence="1 2">Ethiopian</strain>
    </source>
</reference>
<sequence>MSPDESSNVFHVKTLAVGCIKSRDDRFADGKTKKCMDKKLVDRGEGEKQCMDKKLVDRGKGEKQGGKEIIIGTCNEWEEDGNIPIYILYIY</sequence>
<evidence type="ECO:0000313" key="1">
    <source>
        <dbReference type="EMBL" id="AMB48667.1"/>
    </source>
</evidence>
<name>A0A0Y0K7B9_GHVS</name>
<gene>
    <name evidence="1" type="ORF">GpSGHVEth063</name>
</gene>
<protein>
    <submittedName>
        <fullName evidence="1">Uncharacterized protein</fullName>
    </submittedName>
</protein>
<accession>A0A0Y0K7B9</accession>
<organismHost>
    <name type="scientific">Glossina</name>
    <name type="common">tsetse flies</name>
    <dbReference type="NCBI Taxonomy" id="7393"/>
</organismHost>
<evidence type="ECO:0000313" key="2">
    <source>
        <dbReference type="Proteomes" id="UP000282469"/>
    </source>
</evidence>